<name>A0A7I9V7K2_9ACTN</name>
<evidence type="ECO:0000256" key="8">
    <source>
        <dbReference type="SAM" id="Phobius"/>
    </source>
</evidence>
<gene>
    <name evidence="9" type="ORF">nbrc107696_18110</name>
</gene>
<dbReference type="Pfam" id="PF01899">
    <property type="entry name" value="MNHE"/>
    <property type="match status" value="1"/>
</dbReference>
<keyword evidence="5 8" id="KW-1133">Transmembrane helix</keyword>
<dbReference type="GO" id="GO:0008324">
    <property type="term" value="F:monoatomic cation transmembrane transporter activity"/>
    <property type="evidence" value="ECO:0007669"/>
    <property type="project" value="InterPro"/>
</dbReference>
<dbReference type="PANTHER" id="PTHR34584">
    <property type="entry name" value="NA(+)/H(+) ANTIPORTER SUBUNIT E1"/>
    <property type="match status" value="1"/>
</dbReference>
<dbReference type="Proteomes" id="UP000444960">
    <property type="component" value="Unassembled WGS sequence"/>
</dbReference>
<evidence type="ECO:0000256" key="3">
    <source>
        <dbReference type="ARBA" id="ARBA00022475"/>
    </source>
</evidence>
<comment type="subcellular location">
    <subcellularLocation>
        <location evidence="1">Cell membrane</location>
        <topology evidence="1">Multi-pass membrane protein</topology>
    </subcellularLocation>
</comment>
<dbReference type="OrthoDB" id="3556991at2"/>
<reference evidence="10" key="1">
    <citation type="submission" date="2019-06" db="EMBL/GenBank/DDBJ databases">
        <title>Gordonia isolated from sludge of a wastewater treatment plant.</title>
        <authorList>
            <person name="Tamura T."/>
            <person name="Aoyama K."/>
            <person name="Kang Y."/>
            <person name="Saito S."/>
            <person name="Akiyama N."/>
            <person name="Yazawa K."/>
            <person name="Gonoi T."/>
            <person name="Mikami Y."/>
        </authorList>
    </citation>
    <scope>NUCLEOTIDE SEQUENCE [LARGE SCALE GENOMIC DNA]</scope>
    <source>
        <strain evidence="10">NBRC 107696</strain>
    </source>
</reference>
<feature type="compositionally biased region" description="Basic residues" evidence="7">
    <location>
        <begin position="260"/>
        <end position="269"/>
    </location>
</feature>
<evidence type="ECO:0000256" key="1">
    <source>
        <dbReference type="ARBA" id="ARBA00004651"/>
    </source>
</evidence>
<evidence type="ECO:0000256" key="2">
    <source>
        <dbReference type="ARBA" id="ARBA00006228"/>
    </source>
</evidence>
<sequence>MSNTPYPDRPHVAPQDKRLIPSLAGRLWRAALLWFAWPTVKAYVWLNEHLKFPVWAGGDLREFALRLWGLFWLAFVWVLLWGDITWGNIVVGVVLGIVVMTVLPLPRVPVEGRIHPMAAMRLLGSLVVNFISSSAQVAWAAVKPGPPPLGAVVRVHIAIKSDLVLTLAVNYINLVPGTMVVEIDHLRRMLYVHIFDVSKQRYIDTFFKQMAYVERQFIKAFERDSEWHPSPFHGIDDDYHHVPFSDRQRVAEDSDGGRRGLLRRRKDDR</sequence>
<feature type="transmembrane region" description="Helical" evidence="8">
    <location>
        <begin position="67"/>
        <end position="84"/>
    </location>
</feature>
<evidence type="ECO:0000313" key="9">
    <source>
        <dbReference type="EMBL" id="GEE01365.1"/>
    </source>
</evidence>
<evidence type="ECO:0000313" key="10">
    <source>
        <dbReference type="Proteomes" id="UP000444960"/>
    </source>
</evidence>
<protein>
    <recommendedName>
        <fullName evidence="11">Na+/H+ antiporter subunit E</fullName>
    </recommendedName>
</protein>
<feature type="compositionally biased region" description="Basic and acidic residues" evidence="7">
    <location>
        <begin position="247"/>
        <end position="258"/>
    </location>
</feature>
<evidence type="ECO:0008006" key="11">
    <source>
        <dbReference type="Google" id="ProtNLM"/>
    </source>
</evidence>
<proteinExistence type="inferred from homology"/>
<evidence type="ECO:0000256" key="5">
    <source>
        <dbReference type="ARBA" id="ARBA00022989"/>
    </source>
</evidence>
<dbReference type="NCBIfam" id="NF006521">
    <property type="entry name" value="PRK08965.1-5"/>
    <property type="match status" value="1"/>
</dbReference>
<keyword evidence="6 8" id="KW-0472">Membrane</keyword>
<evidence type="ECO:0000256" key="6">
    <source>
        <dbReference type="ARBA" id="ARBA00023136"/>
    </source>
</evidence>
<accession>A0A7I9V7K2</accession>
<comment type="caution">
    <text evidence="9">The sequence shown here is derived from an EMBL/GenBank/DDBJ whole genome shotgun (WGS) entry which is preliminary data.</text>
</comment>
<dbReference type="GO" id="GO:0005886">
    <property type="term" value="C:plasma membrane"/>
    <property type="evidence" value="ECO:0007669"/>
    <property type="project" value="UniProtKB-SubCell"/>
</dbReference>
<keyword evidence="3" id="KW-1003">Cell membrane</keyword>
<dbReference type="AlphaFoldDB" id="A0A7I9V7K2"/>
<dbReference type="EMBL" id="BJOV01000003">
    <property type="protein sequence ID" value="GEE01365.1"/>
    <property type="molecule type" value="Genomic_DNA"/>
</dbReference>
<dbReference type="PANTHER" id="PTHR34584:SF1">
    <property type="entry name" value="NA(+)_H(+) ANTIPORTER SUBUNIT E1"/>
    <property type="match status" value="1"/>
</dbReference>
<dbReference type="InterPro" id="IPR002758">
    <property type="entry name" value="Cation_antiport_E"/>
</dbReference>
<organism evidence="9 10">
    <name type="scientific">Gordonia spumicola</name>
    <dbReference type="NCBI Taxonomy" id="589161"/>
    <lineage>
        <taxon>Bacteria</taxon>
        <taxon>Bacillati</taxon>
        <taxon>Actinomycetota</taxon>
        <taxon>Actinomycetes</taxon>
        <taxon>Mycobacteriales</taxon>
        <taxon>Gordoniaceae</taxon>
        <taxon>Gordonia</taxon>
    </lineage>
</organism>
<feature type="transmembrane region" description="Helical" evidence="8">
    <location>
        <begin position="90"/>
        <end position="110"/>
    </location>
</feature>
<evidence type="ECO:0000256" key="4">
    <source>
        <dbReference type="ARBA" id="ARBA00022692"/>
    </source>
</evidence>
<keyword evidence="4 8" id="KW-0812">Transmembrane</keyword>
<dbReference type="RefSeq" id="WP_161895170.1">
    <property type="nucleotide sequence ID" value="NZ_BJOV01000003.1"/>
</dbReference>
<comment type="similarity">
    <text evidence="2">Belongs to the CPA3 antiporters (TC 2.A.63) subunit E family.</text>
</comment>
<keyword evidence="10" id="KW-1185">Reference proteome</keyword>
<feature type="region of interest" description="Disordered" evidence="7">
    <location>
        <begin position="247"/>
        <end position="269"/>
    </location>
</feature>
<evidence type="ECO:0000256" key="7">
    <source>
        <dbReference type="SAM" id="MobiDB-lite"/>
    </source>
</evidence>